<dbReference type="RefSeq" id="WP_015754756.1">
    <property type="nucleotide sequence ID" value="NC_013222.1"/>
</dbReference>
<proteinExistence type="predicted"/>
<keyword evidence="2" id="KW-1133">Transmembrane helix</keyword>
<reference evidence="3 4" key="1">
    <citation type="journal article" date="2009" name="J. Bacteriol.">
        <title>Complete genome sequence of Robiginitalea biformata HTCC2501.</title>
        <authorList>
            <person name="Oh H.M."/>
            <person name="Giovannoni S.J."/>
            <person name="Lee K."/>
            <person name="Ferriera S."/>
            <person name="Johnson J."/>
            <person name="Cho J.C."/>
        </authorList>
    </citation>
    <scope>NUCLEOTIDE SEQUENCE [LARGE SCALE GENOMIC DNA]</scope>
    <source>
        <strain evidence="4">ATCC BAA-864 / HTCC2501 / KCTC 12146</strain>
    </source>
</reference>
<dbReference type="STRING" id="313596.RB2501_13964"/>
<accession>A4CKP0</accession>
<dbReference type="OrthoDB" id="603275at2"/>
<dbReference type="Pfam" id="PF13715">
    <property type="entry name" value="CarbopepD_reg_2"/>
    <property type="match status" value="1"/>
</dbReference>
<feature type="transmembrane region" description="Helical" evidence="2">
    <location>
        <begin position="144"/>
        <end position="165"/>
    </location>
</feature>
<dbReference type="AlphaFoldDB" id="A4CKP0"/>
<keyword evidence="4" id="KW-1185">Reference proteome</keyword>
<evidence type="ECO:0000256" key="1">
    <source>
        <dbReference type="SAM" id="MobiDB-lite"/>
    </source>
</evidence>
<dbReference type="InterPro" id="IPR008969">
    <property type="entry name" value="CarboxyPept-like_regulatory"/>
</dbReference>
<feature type="region of interest" description="Disordered" evidence="1">
    <location>
        <begin position="167"/>
        <end position="196"/>
    </location>
</feature>
<dbReference type="KEGG" id="rbi:RB2501_13964"/>
<evidence type="ECO:0000313" key="4">
    <source>
        <dbReference type="Proteomes" id="UP000009049"/>
    </source>
</evidence>
<evidence type="ECO:0000256" key="2">
    <source>
        <dbReference type="SAM" id="Phobius"/>
    </source>
</evidence>
<organism evidence="3 4">
    <name type="scientific">Robiginitalea biformata (strain ATCC BAA-864 / DSM 15991 / KCTC 12146 / HTCC2501)</name>
    <dbReference type="NCBI Taxonomy" id="313596"/>
    <lineage>
        <taxon>Bacteria</taxon>
        <taxon>Pseudomonadati</taxon>
        <taxon>Bacteroidota</taxon>
        <taxon>Flavobacteriia</taxon>
        <taxon>Flavobacteriales</taxon>
        <taxon>Flavobacteriaceae</taxon>
        <taxon>Robiginitalea</taxon>
    </lineage>
</organism>
<evidence type="ECO:0000313" key="3">
    <source>
        <dbReference type="EMBL" id="EAR15439.1"/>
    </source>
</evidence>
<sequence length="196" mass="21053">MEVNFRARVTDVYGQPLVGANIVSTGLPLRGVITDIDGYFQFFETSGAQFKISYVGFKPVTFVVTPQDSLTTFILREDVTELNEVVLTPRSGTPSPRRTEPFNVTSGLDNVVPNYSSQFQNTIGNLPAATPKLSFWDQIKDSPLALGGIILAGLFVGGAVMGRAAKASDQASAKTPAKRARASRNTAGAARQLKQQ</sequence>
<gene>
    <name evidence="3" type="ordered locus">RB2501_13964</name>
</gene>
<dbReference type="SUPFAM" id="SSF49464">
    <property type="entry name" value="Carboxypeptidase regulatory domain-like"/>
    <property type="match status" value="1"/>
</dbReference>
<keyword evidence="2" id="KW-0812">Transmembrane</keyword>
<keyword evidence="2" id="KW-0472">Membrane</keyword>
<protein>
    <submittedName>
        <fullName evidence="3">Putative outer membrane protein</fullName>
    </submittedName>
</protein>
<dbReference type="eggNOG" id="COG1629">
    <property type="taxonomic scope" value="Bacteria"/>
</dbReference>
<dbReference type="Proteomes" id="UP000009049">
    <property type="component" value="Chromosome"/>
</dbReference>
<name>A4CKP0_ROBBH</name>
<dbReference type="HOGENOM" id="CLU_1389302_0_0_10"/>
<dbReference type="EMBL" id="CP001712">
    <property type="protein sequence ID" value="EAR15439.1"/>
    <property type="molecule type" value="Genomic_DNA"/>
</dbReference>